<accession>A0A0F5FQH2</accession>
<dbReference type="RefSeq" id="WP_046110050.1">
    <property type="nucleotide sequence ID" value="NZ_JZEX01000151.1"/>
</dbReference>
<proteinExistence type="predicted"/>
<dbReference type="Proteomes" id="UP000033632">
    <property type="component" value="Unassembled WGS sequence"/>
</dbReference>
<dbReference type="PATRIC" id="fig|443610.3.peg.1904"/>
<name>A0A0F5FQH2_9HYPH</name>
<dbReference type="EMBL" id="JZEX01000151">
    <property type="protein sequence ID" value="KKB10442.1"/>
    <property type="molecule type" value="Genomic_DNA"/>
</dbReference>
<evidence type="ECO:0000313" key="1">
    <source>
        <dbReference type="EMBL" id="KKB10442.1"/>
    </source>
</evidence>
<keyword evidence="2" id="KW-1185">Reference proteome</keyword>
<gene>
    <name evidence="1" type="ORF">VE25_18005</name>
</gene>
<sequence length="99" mass="10720">MWHAYTNDDLFGHGTAILITGGALPVSIGPGDTVAIETPTGRRLVVATAIEGDSGMTLTDKQGINLVLLRIEESPAFEDFKLSDGFSRQVWIIERCEDT</sequence>
<reference evidence="1 2" key="1">
    <citation type="submission" date="2015-03" db="EMBL/GenBank/DDBJ databases">
        <authorList>
            <person name="Hassan Y.I."/>
            <person name="Lepp D."/>
            <person name="Li X.-Z."/>
            <person name="Zhou T."/>
        </authorList>
    </citation>
    <scope>NUCLEOTIDE SEQUENCE [LARGE SCALE GENOMIC DNA]</scope>
    <source>
        <strain evidence="1 2">BD-c194</strain>
    </source>
</reference>
<dbReference type="AlphaFoldDB" id="A0A0F5FQH2"/>
<organism evidence="1 2">
    <name type="scientific">Devosia geojensis</name>
    <dbReference type="NCBI Taxonomy" id="443610"/>
    <lineage>
        <taxon>Bacteria</taxon>
        <taxon>Pseudomonadati</taxon>
        <taxon>Pseudomonadota</taxon>
        <taxon>Alphaproteobacteria</taxon>
        <taxon>Hyphomicrobiales</taxon>
        <taxon>Devosiaceae</taxon>
        <taxon>Devosia</taxon>
    </lineage>
</organism>
<dbReference type="OrthoDB" id="9931268at2"/>
<evidence type="ECO:0000313" key="2">
    <source>
        <dbReference type="Proteomes" id="UP000033632"/>
    </source>
</evidence>
<comment type="caution">
    <text evidence="1">The sequence shown here is derived from an EMBL/GenBank/DDBJ whole genome shotgun (WGS) entry which is preliminary data.</text>
</comment>
<protein>
    <submittedName>
        <fullName evidence="1">Uncharacterized protein</fullName>
    </submittedName>
</protein>
<dbReference type="STRING" id="443610.VE25_18005"/>